<gene>
    <name evidence="8" type="ORF">GCM10011322_04710</name>
</gene>
<evidence type="ECO:0000313" key="9">
    <source>
        <dbReference type="Proteomes" id="UP000600449"/>
    </source>
</evidence>
<proteinExistence type="predicted"/>
<accession>A0A917Q649</accession>
<evidence type="ECO:0000256" key="4">
    <source>
        <dbReference type="ARBA" id="ARBA00022989"/>
    </source>
</evidence>
<dbReference type="GO" id="GO:0005886">
    <property type="term" value="C:plasma membrane"/>
    <property type="evidence" value="ECO:0007669"/>
    <property type="project" value="UniProtKB-SubCell"/>
</dbReference>
<dbReference type="RefSeq" id="WP_210317564.1">
    <property type="nucleotide sequence ID" value="NZ_BMMF01000002.1"/>
</dbReference>
<dbReference type="Proteomes" id="UP000600449">
    <property type="component" value="Unassembled WGS sequence"/>
</dbReference>
<comment type="caution">
    <text evidence="8">The sequence shown here is derived from an EMBL/GenBank/DDBJ whole genome shotgun (WGS) entry which is preliminary data.</text>
</comment>
<feature type="transmembrane region" description="Helical" evidence="6">
    <location>
        <begin position="62"/>
        <end position="82"/>
    </location>
</feature>
<evidence type="ECO:0000259" key="7">
    <source>
        <dbReference type="Pfam" id="PF05231"/>
    </source>
</evidence>
<feature type="domain" description="MASE1" evidence="7">
    <location>
        <begin position="17"/>
        <end position="127"/>
    </location>
</feature>
<dbReference type="InterPro" id="IPR007895">
    <property type="entry name" value="MASE1"/>
</dbReference>
<evidence type="ECO:0000256" key="2">
    <source>
        <dbReference type="ARBA" id="ARBA00022475"/>
    </source>
</evidence>
<comment type="subcellular location">
    <subcellularLocation>
        <location evidence="1">Cell membrane</location>
        <topology evidence="1">Multi-pass membrane protein</topology>
    </subcellularLocation>
</comment>
<keyword evidence="5 6" id="KW-0472">Membrane</keyword>
<evidence type="ECO:0000256" key="6">
    <source>
        <dbReference type="SAM" id="Phobius"/>
    </source>
</evidence>
<evidence type="ECO:0000313" key="8">
    <source>
        <dbReference type="EMBL" id="GGK21139.1"/>
    </source>
</evidence>
<feature type="transmembrane region" description="Helical" evidence="6">
    <location>
        <begin position="108"/>
        <end position="133"/>
    </location>
</feature>
<dbReference type="Pfam" id="PF05231">
    <property type="entry name" value="MASE1"/>
    <property type="match status" value="1"/>
</dbReference>
<organism evidence="8 9">
    <name type="scientific">Salinarimonas ramus</name>
    <dbReference type="NCBI Taxonomy" id="690164"/>
    <lineage>
        <taxon>Bacteria</taxon>
        <taxon>Pseudomonadati</taxon>
        <taxon>Pseudomonadota</taxon>
        <taxon>Alphaproteobacteria</taxon>
        <taxon>Hyphomicrobiales</taxon>
        <taxon>Salinarimonadaceae</taxon>
        <taxon>Salinarimonas</taxon>
    </lineage>
</organism>
<keyword evidence="2" id="KW-1003">Cell membrane</keyword>
<name>A0A917Q649_9HYPH</name>
<dbReference type="AlphaFoldDB" id="A0A917Q649"/>
<evidence type="ECO:0000256" key="3">
    <source>
        <dbReference type="ARBA" id="ARBA00022692"/>
    </source>
</evidence>
<dbReference type="EMBL" id="BMMF01000002">
    <property type="protein sequence ID" value="GGK21139.1"/>
    <property type="molecule type" value="Genomic_DNA"/>
</dbReference>
<reference evidence="8 9" key="1">
    <citation type="journal article" date="2014" name="Int. J. Syst. Evol. Microbiol.">
        <title>Complete genome sequence of Corynebacterium casei LMG S-19264T (=DSM 44701T), isolated from a smear-ripened cheese.</title>
        <authorList>
            <consortium name="US DOE Joint Genome Institute (JGI-PGF)"/>
            <person name="Walter F."/>
            <person name="Albersmeier A."/>
            <person name="Kalinowski J."/>
            <person name="Ruckert C."/>
        </authorList>
    </citation>
    <scope>NUCLEOTIDE SEQUENCE [LARGE SCALE GENOMIC DNA]</scope>
    <source>
        <strain evidence="8 9">CGMCC 1.9161</strain>
    </source>
</reference>
<evidence type="ECO:0000256" key="1">
    <source>
        <dbReference type="ARBA" id="ARBA00004651"/>
    </source>
</evidence>
<keyword evidence="4 6" id="KW-1133">Transmembrane helix</keyword>
<evidence type="ECO:0000256" key="5">
    <source>
        <dbReference type="ARBA" id="ARBA00023136"/>
    </source>
</evidence>
<protein>
    <recommendedName>
        <fullName evidence="7">MASE1 domain-containing protein</fullName>
    </recommendedName>
</protein>
<keyword evidence="3 6" id="KW-0812">Transmembrane</keyword>
<keyword evidence="9" id="KW-1185">Reference proteome</keyword>
<sequence length="138" mass="15120">MDERSDPIRNEDAPDELQARRETMFMIPAAPAIWAAHFLASYVTAAIWCAKIAGRDGSLEGARWLLAGYTGVALVAIAMIGVRGFRHHSYGDATAPHDFDTAADRHRFLGFSTFLLAALSFVAVIFVAMVVVFTETCR</sequence>
<feature type="transmembrane region" description="Helical" evidence="6">
    <location>
        <begin position="25"/>
        <end position="50"/>
    </location>
</feature>